<comment type="subcellular location">
    <subcellularLocation>
        <location evidence="1">Cell membrane</location>
        <topology evidence="1">Multi-pass membrane protein</topology>
    </subcellularLocation>
</comment>
<reference evidence="8 9" key="1">
    <citation type="submission" date="2016-10" db="EMBL/GenBank/DDBJ databases">
        <authorList>
            <person name="de Groot N.N."/>
        </authorList>
    </citation>
    <scope>NUCLEOTIDE SEQUENCE [LARGE SCALE GENOMIC DNA]</scope>
    <source>
        <strain evidence="8 9">U95</strain>
    </source>
</reference>
<evidence type="ECO:0000256" key="6">
    <source>
        <dbReference type="ARBA" id="ARBA00023136"/>
    </source>
</evidence>
<evidence type="ECO:0000256" key="5">
    <source>
        <dbReference type="ARBA" id="ARBA00022989"/>
    </source>
</evidence>
<keyword evidence="5 7" id="KW-1133">Transmembrane helix</keyword>
<keyword evidence="6 7" id="KW-0472">Membrane</keyword>
<feature type="transmembrane region" description="Helical" evidence="7">
    <location>
        <begin position="30"/>
        <end position="51"/>
    </location>
</feature>
<dbReference type="Proteomes" id="UP000198767">
    <property type="component" value="Unassembled WGS sequence"/>
</dbReference>
<comment type="similarity">
    <text evidence="2">Belongs to the CPA3 antiporters (TC 2.A.63) subunit E family.</text>
</comment>
<evidence type="ECO:0000256" key="7">
    <source>
        <dbReference type="SAM" id="Phobius"/>
    </source>
</evidence>
<dbReference type="InterPro" id="IPR002758">
    <property type="entry name" value="Cation_antiport_E"/>
</dbReference>
<evidence type="ECO:0000256" key="1">
    <source>
        <dbReference type="ARBA" id="ARBA00004651"/>
    </source>
</evidence>
<dbReference type="STRING" id="1156985.SAMN04488118_102381"/>
<evidence type="ECO:0000256" key="4">
    <source>
        <dbReference type="ARBA" id="ARBA00022692"/>
    </source>
</evidence>
<dbReference type="GO" id="GO:0005886">
    <property type="term" value="C:plasma membrane"/>
    <property type="evidence" value="ECO:0007669"/>
    <property type="project" value="UniProtKB-SubCell"/>
</dbReference>
<evidence type="ECO:0000313" key="8">
    <source>
        <dbReference type="EMBL" id="SCZ55145.1"/>
    </source>
</evidence>
<evidence type="ECO:0000256" key="2">
    <source>
        <dbReference type="ARBA" id="ARBA00006228"/>
    </source>
</evidence>
<evidence type="ECO:0000256" key="3">
    <source>
        <dbReference type="ARBA" id="ARBA00022475"/>
    </source>
</evidence>
<feature type="transmembrane region" description="Helical" evidence="7">
    <location>
        <begin position="63"/>
        <end position="87"/>
    </location>
</feature>
<dbReference type="EMBL" id="FMWG01000002">
    <property type="protein sequence ID" value="SCZ55145.1"/>
    <property type="molecule type" value="Genomic_DNA"/>
</dbReference>
<keyword evidence="3" id="KW-1003">Cell membrane</keyword>
<dbReference type="PANTHER" id="PTHR34584:SF1">
    <property type="entry name" value="NA(+)_H(+) ANTIPORTER SUBUNIT E1"/>
    <property type="match status" value="1"/>
</dbReference>
<proteinExistence type="inferred from homology"/>
<dbReference type="AlphaFoldDB" id="A0A1G5PZW5"/>
<dbReference type="PANTHER" id="PTHR34584">
    <property type="entry name" value="NA(+)/H(+) ANTIPORTER SUBUNIT E1"/>
    <property type="match status" value="1"/>
</dbReference>
<evidence type="ECO:0000313" key="9">
    <source>
        <dbReference type="Proteomes" id="UP000198767"/>
    </source>
</evidence>
<protein>
    <submittedName>
        <fullName evidence="8">Multisubunit potassium/proton antiporter, PhaE subunit</fullName>
    </submittedName>
</protein>
<dbReference type="NCBIfam" id="NF006518">
    <property type="entry name" value="PRK08965.1-2"/>
    <property type="match status" value="1"/>
</dbReference>
<keyword evidence="4 7" id="KW-0812">Transmembrane</keyword>
<dbReference type="GO" id="GO:0008324">
    <property type="term" value="F:monoatomic cation transmembrane transporter activity"/>
    <property type="evidence" value="ECO:0007669"/>
    <property type="project" value="InterPro"/>
</dbReference>
<organism evidence="8 9">
    <name type="scientific">Epibacterium ulvae</name>
    <dbReference type="NCBI Taxonomy" id="1156985"/>
    <lineage>
        <taxon>Bacteria</taxon>
        <taxon>Pseudomonadati</taxon>
        <taxon>Pseudomonadota</taxon>
        <taxon>Alphaproteobacteria</taxon>
        <taxon>Rhodobacterales</taxon>
        <taxon>Roseobacteraceae</taxon>
        <taxon>Epibacterium</taxon>
    </lineage>
</organism>
<sequence length="165" mass="18665">MTFLRKLLPHPFLTLLLTVTWLLLVNGWSLNSLVFGFLMGWLIPFVTRAYWPQQPKVRAPLKIIEYVFVVFYDIVVANIQVALIVLFKSNADRKPGWVTIPLDLRTPEAITVLAGTITMTPGTVSADVSAEGHALLVHCLDAEDTNAVRDEIKTRYEARLKEIFE</sequence>
<dbReference type="Pfam" id="PF01899">
    <property type="entry name" value="MNHE"/>
    <property type="match status" value="1"/>
</dbReference>
<name>A0A1G5PZW5_9RHOB</name>
<dbReference type="OrthoDB" id="9807187at2"/>
<keyword evidence="9" id="KW-1185">Reference proteome</keyword>
<dbReference type="RefSeq" id="WP_090216674.1">
    <property type="nucleotide sequence ID" value="NZ_CANLDO010000001.1"/>
</dbReference>
<dbReference type="PIRSF" id="PIRSF019239">
    <property type="entry name" value="MrpE"/>
    <property type="match status" value="1"/>
</dbReference>
<gene>
    <name evidence="8" type="ORF">SAMN04488118_102381</name>
</gene>
<accession>A0A1G5PZW5</accession>